<dbReference type="EMBL" id="JFHC01000026">
    <property type="protein sequence ID" value="KDR41553.1"/>
    <property type="molecule type" value="Genomic_DNA"/>
</dbReference>
<gene>
    <name evidence="2" type="ORF">BG61_16810</name>
</gene>
<dbReference type="Proteomes" id="UP000027466">
    <property type="component" value="Unassembled WGS sequence"/>
</dbReference>
<evidence type="ECO:0000256" key="1">
    <source>
        <dbReference type="SAM" id="SignalP"/>
    </source>
</evidence>
<dbReference type="RefSeq" id="WP_051672604.1">
    <property type="nucleotide sequence ID" value="NZ_CADFFX010000001.1"/>
</dbReference>
<reference evidence="2 3" key="1">
    <citation type="submission" date="2014-03" db="EMBL/GenBank/DDBJ databases">
        <title>Draft Genome Sequences of Four Burkholderia Strains.</title>
        <authorList>
            <person name="Liu X.Y."/>
            <person name="Li C.X."/>
            <person name="Xu J.H."/>
        </authorList>
    </citation>
    <scope>NUCLEOTIDE SEQUENCE [LARGE SCALE GENOMIC DNA]</scope>
    <source>
        <strain evidence="2 3">DSM 50014</strain>
    </source>
</reference>
<evidence type="ECO:0000313" key="3">
    <source>
        <dbReference type="Proteomes" id="UP000027466"/>
    </source>
</evidence>
<keyword evidence="1" id="KW-0732">Signal</keyword>
<keyword evidence="3" id="KW-1185">Reference proteome</keyword>
<feature type="signal peptide" evidence="1">
    <location>
        <begin position="1"/>
        <end position="17"/>
    </location>
</feature>
<sequence>MRKILLLLALLPSLALAQLSPPPYNPANVKITGGTAAFSGTVSTTGNVNVQGNVSSTSNTQPASPTNSGVALNATPNIADVQMFDSTRAANDRTAEWIFFNGAAALRFANDAHSAVLVPFSVTGGQGSGITGITSNSGAGSWTHTGNMAVSGALIAGSGTLNVYSPAGVAVTTPHVVTGTVTLAAGTGTATFTGNAVFSNTTSYVCTATNTSTNSAVRATNASASSVTFNSGTGADVIAFQCIGN</sequence>
<comment type="caution">
    <text evidence="2">The sequence shown here is derived from an EMBL/GenBank/DDBJ whole genome shotgun (WGS) entry which is preliminary data.</text>
</comment>
<evidence type="ECO:0000313" key="2">
    <source>
        <dbReference type="EMBL" id="KDR41553.1"/>
    </source>
</evidence>
<organism evidence="2 3">
    <name type="scientific">Caballeronia glathei</name>
    <dbReference type="NCBI Taxonomy" id="60547"/>
    <lineage>
        <taxon>Bacteria</taxon>
        <taxon>Pseudomonadati</taxon>
        <taxon>Pseudomonadota</taxon>
        <taxon>Betaproteobacteria</taxon>
        <taxon>Burkholderiales</taxon>
        <taxon>Burkholderiaceae</taxon>
        <taxon>Caballeronia</taxon>
    </lineage>
</organism>
<accession>A0A069PLI1</accession>
<dbReference type="AlphaFoldDB" id="A0A069PLI1"/>
<name>A0A069PLI1_9BURK</name>
<protein>
    <submittedName>
        <fullName evidence="2">Uncharacterized protein</fullName>
    </submittedName>
</protein>
<proteinExistence type="predicted"/>
<feature type="chain" id="PRO_5007372199" evidence="1">
    <location>
        <begin position="18"/>
        <end position="245"/>
    </location>
</feature>
<dbReference type="STRING" id="60547.GCA_000751215_06340"/>